<name>G7E9J6_MIXOS</name>
<dbReference type="HOGENOM" id="CLU_009600_9_3_1"/>
<feature type="binding site" evidence="6">
    <location>
        <begin position="233"/>
        <end position="236"/>
    </location>
    <ligand>
        <name>substrate</name>
    </ligand>
</feature>
<dbReference type="PIRSF" id="PIRSF001221">
    <property type="entry name" value="Amidase_fungi"/>
    <property type="match status" value="1"/>
</dbReference>
<evidence type="ECO:0000313" key="8">
    <source>
        <dbReference type="EMBL" id="GAA99315.1"/>
    </source>
</evidence>
<dbReference type="EC" id="3.5.1.4" evidence="3"/>
<feature type="active site" description="Charge relay system" evidence="5">
    <location>
        <position position="212"/>
    </location>
</feature>
<dbReference type="STRING" id="764103.G7E9J6"/>
<organism evidence="8 9">
    <name type="scientific">Mixia osmundae (strain CBS 9802 / IAM 14324 / JCM 22182 / KY 12970)</name>
    <dbReference type="NCBI Taxonomy" id="764103"/>
    <lineage>
        <taxon>Eukaryota</taxon>
        <taxon>Fungi</taxon>
        <taxon>Dikarya</taxon>
        <taxon>Basidiomycota</taxon>
        <taxon>Pucciniomycotina</taxon>
        <taxon>Mixiomycetes</taxon>
        <taxon>Mixiales</taxon>
        <taxon>Mixiaceae</taxon>
        <taxon>Mixia</taxon>
    </lineage>
</organism>
<dbReference type="InParanoid" id="G7E9J6"/>
<evidence type="ECO:0000256" key="5">
    <source>
        <dbReference type="PIRSR" id="PIRSR001221-1"/>
    </source>
</evidence>
<reference evidence="8 9" key="1">
    <citation type="journal article" date="2011" name="J. Gen. Appl. Microbiol.">
        <title>Draft genome sequencing of the enigmatic basidiomycete Mixia osmundae.</title>
        <authorList>
            <person name="Nishida H."/>
            <person name="Nagatsuka Y."/>
            <person name="Sugiyama J."/>
        </authorList>
    </citation>
    <scope>NUCLEOTIDE SEQUENCE [LARGE SCALE GENOMIC DNA]</scope>
    <source>
        <strain evidence="9">CBS 9802 / IAM 14324 / JCM 22182 / KY 12970</strain>
    </source>
</reference>
<dbReference type="AlphaFoldDB" id="G7E9J6"/>
<dbReference type="FunFam" id="3.90.1300.10:FF:000003">
    <property type="entry name" value="Amidase signature enzyme"/>
    <property type="match status" value="1"/>
</dbReference>
<keyword evidence="4" id="KW-0378">Hydrolase</keyword>
<evidence type="ECO:0000256" key="6">
    <source>
        <dbReference type="PIRSR" id="PIRSR001221-2"/>
    </source>
</evidence>
<feature type="domain" description="Amidase" evidence="7">
    <location>
        <begin position="71"/>
        <end position="580"/>
    </location>
</feature>
<dbReference type="SUPFAM" id="SSF75304">
    <property type="entry name" value="Amidase signature (AS) enzymes"/>
    <property type="match status" value="1"/>
</dbReference>
<keyword evidence="9" id="KW-1185">Reference proteome</keyword>
<evidence type="ECO:0000256" key="3">
    <source>
        <dbReference type="ARBA" id="ARBA00012922"/>
    </source>
</evidence>
<sequence>MVSAALSAAKHYKAAQLAPANLRNIASKSGLLIDGIEVPSKEDAEYLSCTAVEIRDNIVDASKSKWTAQRVMSAFIRAAIRSQEHTNCLTEVMFIDALETAKKLDEDFQQDGTVVGRLHGVPISLKDLIHVKGLDASIGRSAAVTLPTADAGSAADHLSEHDALIVSIFRGEGGIPFCKTNVPQTMLSFEGSNPVFGATRNPYNPMATPGGSSSGEAALLASDGSPLGVGTDIGGSCRIPAAFSGCYGLKPVSGRMPSLGLVSPNEGFESIKTTPGPMGRSPSDLELVCRVVFDACVERRTSRVLTGVMPLPYRDVTLPEKLKLGYYLTDNLCTTSPACQRAVLEAVRAMEKRGHECVLVDAPDAVQNIKLFASITSADGYATLLASIGTDPKESALYLTTLGPSVPGPLRWLGLSLASLFLGDSKFLSIAAESRPKTISELQQVQARRQRYANATRSRYFANEASGGLDLDAIICPTMPIPAPTIGSAGTVSAIAAATIAWNIVDSSVGCMPVTFVDPEKDALPKDWSAQCQGSSFLESQIYGVEKAGKRLSGLYDAKAMAGQPVGIQIVGAQWEEEKVIEIMKAVDVALGFRGFGPGEFLKSHPSS</sequence>
<evidence type="ECO:0000256" key="1">
    <source>
        <dbReference type="ARBA" id="ARBA00001311"/>
    </source>
</evidence>
<dbReference type="PANTHER" id="PTHR46072:SF11">
    <property type="entry name" value="AMIDASE-RELATED"/>
    <property type="match status" value="1"/>
</dbReference>
<feature type="active site" description="Charge relay system" evidence="5">
    <location>
        <position position="126"/>
    </location>
</feature>
<dbReference type="PANTHER" id="PTHR46072">
    <property type="entry name" value="AMIDASE-RELATED-RELATED"/>
    <property type="match status" value="1"/>
</dbReference>
<gene>
    <name evidence="8" type="primary">Mo06010</name>
    <name evidence="8" type="ORF">E5Q_06010</name>
</gene>
<dbReference type="InterPro" id="IPR036928">
    <property type="entry name" value="AS_sf"/>
</dbReference>
<evidence type="ECO:0000259" key="7">
    <source>
        <dbReference type="Pfam" id="PF01425"/>
    </source>
</evidence>
<feature type="binding site" evidence="6">
    <location>
        <position position="212"/>
    </location>
    <ligand>
        <name>substrate</name>
    </ligand>
</feature>
<protein>
    <recommendedName>
        <fullName evidence="3">amidase</fullName>
        <ecNumber evidence="3">3.5.1.4</ecNumber>
    </recommendedName>
</protein>
<feature type="active site" description="Acyl-ester intermediate" evidence="5">
    <location>
        <position position="236"/>
    </location>
</feature>
<comment type="caution">
    <text evidence="8">The sequence shown here is derived from an EMBL/GenBank/DDBJ whole genome shotgun (WGS) entry which is preliminary data.</text>
</comment>
<comment type="catalytic activity">
    <reaction evidence="1">
        <text>a monocarboxylic acid amide + H2O = a monocarboxylate + NH4(+)</text>
        <dbReference type="Rhea" id="RHEA:12020"/>
        <dbReference type="ChEBI" id="CHEBI:15377"/>
        <dbReference type="ChEBI" id="CHEBI:28938"/>
        <dbReference type="ChEBI" id="CHEBI:35757"/>
        <dbReference type="ChEBI" id="CHEBI:83628"/>
        <dbReference type="EC" id="3.5.1.4"/>
    </reaction>
</comment>
<dbReference type="Proteomes" id="UP000009131">
    <property type="component" value="Unassembled WGS sequence"/>
</dbReference>
<dbReference type="OrthoDB" id="6428749at2759"/>
<dbReference type="Gene3D" id="3.90.1300.10">
    <property type="entry name" value="Amidase signature (AS) domain"/>
    <property type="match status" value="1"/>
</dbReference>
<proteinExistence type="inferred from homology"/>
<reference evidence="8 9" key="2">
    <citation type="journal article" date="2012" name="Open Biol.">
        <title>Characteristics of nucleosomes and linker DNA regions on the genome of the basidiomycete Mixia osmundae revealed by mono- and dinucleosome mapping.</title>
        <authorList>
            <person name="Nishida H."/>
            <person name="Kondo S."/>
            <person name="Matsumoto T."/>
            <person name="Suzuki Y."/>
            <person name="Yoshikawa H."/>
            <person name="Taylor T.D."/>
            <person name="Sugiyama J."/>
        </authorList>
    </citation>
    <scope>NUCLEOTIDE SEQUENCE [LARGE SCALE GENOMIC DNA]</scope>
    <source>
        <strain evidence="9">CBS 9802 / IAM 14324 / JCM 22182 / KY 12970</strain>
    </source>
</reference>
<evidence type="ECO:0000256" key="4">
    <source>
        <dbReference type="ARBA" id="ARBA00022801"/>
    </source>
</evidence>
<feature type="binding site" evidence="6">
    <location>
        <position position="186"/>
    </location>
    <ligand>
        <name>substrate</name>
    </ligand>
</feature>
<comment type="similarity">
    <text evidence="2">Belongs to the amidase family.</text>
</comment>
<dbReference type="EMBL" id="BABT02000220">
    <property type="protein sequence ID" value="GAA99315.1"/>
    <property type="molecule type" value="Genomic_DNA"/>
</dbReference>
<evidence type="ECO:0000313" key="9">
    <source>
        <dbReference type="Proteomes" id="UP000009131"/>
    </source>
</evidence>
<accession>G7E9J6</accession>
<evidence type="ECO:0000256" key="2">
    <source>
        <dbReference type="ARBA" id="ARBA00009199"/>
    </source>
</evidence>
<dbReference type="GO" id="GO:0004040">
    <property type="term" value="F:amidase activity"/>
    <property type="evidence" value="ECO:0007669"/>
    <property type="project" value="UniProtKB-EC"/>
</dbReference>
<dbReference type="Pfam" id="PF01425">
    <property type="entry name" value="Amidase"/>
    <property type="match status" value="1"/>
</dbReference>
<dbReference type="eggNOG" id="KOG1212">
    <property type="taxonomic scope" value="Eukaryota"/>
</dbReference>
<dbReference type="InterPro" id="IPR023631">
    <property type="entry name" value="Amidase_dom"/>
</dbReference>